<dbReference type="EMBL" id="AP023420">
    <property type="protein sequence ID" value="BCK85370.1"/>
    <property type="molecule type" value="Genomic_DNA"/>
</dbReference>
<feature type="domain" description="AntA/AntB antirepressor" evidence="2">
    <location>
        <begin position="16"/>
        <end position="88"/>
    </location>
</feature>
<proteinExistence type="predicted"/>
<dbReference type="InterPro" id="IPR005039">
    <property type="entry name" value="Ant_C"/>
</dbReference>
<evidence type="ECO:0000313" key="3">
    <source>
        <dbReference type="EMBL" id="BCK85370.1"/>
    </source>
</evidence>
<reference evidence="3" key="1">
    <citation type="submission" date="2020-09" db="EMBL/GenBank/DDBJ databases">
        <title>New species isolated from human feces.</title>
        <authorList>
            <person name="Kitahara M."/>
            <person name="Shigeno Y."/>
            <person name="Shime M."/>
            <person name="Matsumoto Y."/>
            <person name="Nakamura S."/>
            <person name="Motooka D."/>
            <person name="Fukuoka S."/>
            <person name="Nishikawa H."/>
            <person name="Benno Y."/>
        </authorList>
    </citation>
    <scope>NUCLEOTIDE SEQUENCE</scope>
    <source>
        <strain evidence="3">MM59</strain>
    </source>
</reference>
<protein>
    <recommendedName>
        <fullName evidence="5">Phage antirepressor Ant</fullName>
    </recommendedName>
</protein>
<gene>
    <name evidence="3" type="ORF">MM59RIKEN_26890</name>
</gene>
<evidence type="ECO:0000259" key="2">
    <source>
        <dbReference type="Pfam" id="PF08346"/>
    </source>
</evidence>
<dbReference type="GO" id="GO:0003677">
    <property type="term" value="F:DNA binding"/>
    <property type="evidence" value="ECO:0007669"/>
    <property type="project" value="InterPro"/>
</dbReference>
<evidence type="ECO:0000259" key="1">
    <source>
        <dbReference type="Pfam" id="PF03374"/>
    </source>
</evidence>
<dbReference type="KEGG" id="pfaa:MM59RIKEN_26890"/>
<sequence length="236" mass="27938">MNELIKITYHNDQPAVSARELHEFLEVETPYRIWFPRMCEYGFKDGEDFNPYKNDRVQMEGGRMVSRMVDDAILSLDMAKEICMLQRNEKGKLARQYFLALERDWNSPEKVMSRALRYAEQELKQVRALNSALTVDNQIMKPKADYFDELVERNTLTSFRETAKELGVPPKKFVRFLLDRKYIYRDKKGKLMPYEDKNNGLFETKECFNDKTQWSGIQTLITPKGRETFRLLYPGS</sequence>
<dbReference type="Pfam" id="PF08346">
    <property type="entry name" value="AntA"/>
    <property type="match status" value="1"/>
</dbReference>
<dbReference type="AlphaFoldDB" id="A0A810QAS8"/>
<dbReference type="Proteomes" id="UP000679848">
    <property type="component" value="Chromosome"/>
</dbReference>
<accession>A0A810QAS8</accession>
<name>A0A810QAS8_9FIRM</name>
<evidence type="ECO:0000313" key="4">
    <source>
        <dbReference type="Proteomes" id="UP000679848"/>
    </source>
</evidence>
<dbReference type="Pfam" id="PF03374">
    <property type="entry name" value="ANT"/>
    <property type="match status" value="1"/>
</dbReference>
<dbReference type="RefSeq" id="WP_213543502.1">
    <property type="nucleotide sequence ID" value="NZ_AP023420.1"/>
</dbReference>
<organism evidence="3 4">
    <name type="scientific">Pusillibacter faecalis</name>
    <dbReference type="NCBI Taxonomy" id="2714358"/>
    <lineage>
        <taxon>Bacteria</taxon>
        <taxon>Bacillati</taxon>
        <taxon>Bacillota</taxon>
        <taxon>Clostridia</taxon>
        <taxon>Eubacteriales</taxon>
        <taxon>Oscillospiraceae</taxon>
        <taxon>Pusillibacter</taxon>
    </lineage>
</organism>
<feature type="domain" description="Antirepressor protein C-terminal" evidence="1">
    <location>
        <begin position="137"/>
        <end position="230"/>
    </location>
</feature>
<keyword evidence="4" id="KW-1185">Reference proteome</keyword>
<evidence type="ECO:0008006" key="5">
    <source>
        <dbReference type="Google" id="ProtNLM"/>
    </source>
</evidence>
<dbReference type="InterPro" id="IPR013557">
    <property type="entry name" value="AntA/B_antirep"/>
</dbReference>